<feature type="region of interest" description="Disordered" evidence="1">
    <location>
        <begin position="30"/>
        <end position="49"/>
    </location>
</feature>
<dbReference type="Pfam" id="PF08105">
    <property type="entry name" value="Antimicrobial10"/>
    <property type="match status" value="1"/>
</dbReference>
<reference evidence="3" key="1">
    <citation type="journal article" date="2019" name="Front. Immunol.">
        <title>Dynamic Evolution of Antimicrobial Peptides Underscores Trade-Offs Between Immunity and Ecological Fitness.</title>
        <authorList>
            <person name="Hanson M.A."/>
            <person name="Lemaitre B."/>
            <person name="Unckless R.L."/>
        </authorList>
    </citation>
    <scope>NUCLEOTIDE SEQUENCE</scope>
</reference>
<gene>
    <name evidence="3" type="primary">Mtk</name>
</gene>
<feature type="chain" id="PRO_5025686995" evidence="2">
    <location>
        <begin position="26"/>
        <end position="49"/>
    </location>
</feature>
<accession>A0A6B9KCE7</accession>
<dbReference type="GO" id="GO:0019732">
    <property type="term" value="P:antifungal humoral response"/>
    <property type="evidence" value="ECO:0007669"/>
    <property type="project" value="InterPro"/>
</dbReference>
<dbReference type="InterPro" id="IPR012513">
    <property type="entry name" value="Mtk"/>
</dbReference>
<protein>
    <submittedName>
        <fullName evidence="3">Metchnikowin</fullName>
    </submittedName>
</protein>
<sequence length="49" mass="5311">MQLNLGRLFLLPVLLLSLGLALTEARTPILKVPSPSPYNPNPPRGGVLY</sequence>
<feature type="signal peptide" evidence="2">
    <location>
        <begin position="1"/>
        <end position="25"/>
    </location>
</feature>
<evidence type="ECO:0000256" key="2">
    <source>
        <dbReference type="SAM" id="SignalP"/>
    </source>
</evidence>
<evidence type="ECO:0000256" key="1">
    <source>
        <dbReference type="SAM" id="MobiDB-lite"/>
    </source>
</evidence>
<dbReference type="AlphaFoldDB" id="A0A6B9KCE7"/>
<feature type="compositionally biased region" description="Pro residues" evidence="1">
    <location>
        <begin position="34"/>
        <end position="43"/>
    </location>
</feature>
<keyword evidence="2" id="KW-0732">Signal</keyword>
<name>A0A6B9KCE7_9MUSC</name>
<evidence type="ECO:0000313" key="3">
    <source>
        <dbReference type="EMBL" id="QHA10206.1"/>
    </source>
</evidence>
<dbReference type="EMBL" id="MN311475">
    <property type="protein sequence ID" value="QHA10206.1"/>
    <property type="molecule type" value="Genomic_DNA"/>
</dbReference>
<dbReference type="GO" id="GO:0019731">
    <property type="term" value="P:antibacterial humoral response"/>
    <property type="evidence" value="ECO:0007669"/>
    <property type="project" value="InterPro"/>
</dbReference>
<proteinExistence type="predicted"/>
<organism evidence="3">
    <name type="scientific">Drosophila testacea</name>
    <dbReference type="NCBI Taxonomy" id="38838"/>
    <lineage>
        <taxon>Eukaryota</taxon>
        <taxon>Metazoa</taxon>
        <taxon>Ecdysozoa</taxon>
        <taxon>Arthropoda</taxon>
        <taxon>Hexapoda</taxon>
        <taxon>Insecta</taxon>
        <taxon>Pterygota</taxon>
        <taxon>Neoptera</taxon>
        <taxon>Endopterygota</taxon>
        <taxon>Diptera</taxon>
        <taxon>Brachycera</taxon>
        <taxon>Muscomorpha</taxon>
        <taxon>Ephydroidea</taxon>
        <taxon>Drosophilidae</taxon>
        <taxon>Drosophila</taxon>
    </lineage>
</organism>